<dbReference type="PANTHER" id="PTHR20836">
    <property type="entry name" value="DIHYDRODIPICOLINATE REDUCTASE"/>
    <property type="match status" value="1"/>
</dbReference>
<dbReference type="Gene3D" id="3.40.630.10">
    <property type="entry name" value="Zn peptidases"/>
    <property type="match status" value="1"/>
</dbReference>
<keyword evidence="7" id="KW-0378">Hydrolase</keyword>
<dbReference type="GO" id="GO:0005789">
    <property type="term" value="C:endoplasmic reticulum membrane"/>
    <property type="evidence" value="ECO:0007669"/>
    <property type="project" value="UniProtKB-SubCell"/>
</dbReference>
<keyword evidence="9" id="KW-0862">Zinc</keyword>
<keyword evidence="12" id="KW-0560">Oxidoreductase</keyword>
<reference evidence="18" key="1">
    <citation type="submission" date="2023-04" db="EMBL/GenBank/DDBJ databases">
        <authorList>
            <person name="Vijverberg K."/>
            <person name="Xiong W."/>
            <person name="Schranz E."/>
        </authorList>
    </citation>
    <scope>NUCLEOTIDE SEQUENCE</scope>
</reference>
<keyword evidence="5" id="KW-0812">Transmembrane</keyword>
<evidence type="ECO:0000256" key="13">
    <source>
        <dbReference type="ARBA" id="ARBA00023049"/>
    </source>
</evidence>
<evidence type="ECO:0000256" key="10">
    <source>
        <dbReference type="ARBA" id="ARBA00022857"/>
    </source>
</evidence>
<proteinExistence type="inferred from homology"/>
<evidence type="ECO:0000256" key="11">
    <source>
        <dbReference type="ARBA" id="ARBA00022989"/>
    </source>
</evidence>
<dbReference type="GO" id="GO:0008237">
    <property type="term" value="F:metallopeptidase activity"/>
    <property type="evidence" value="ECO:0007669"/>
    <property type="project" value="UniProtKB-KW"/>
</dbReference>
<dbReference type="Pfam" id="PF04389">
    <property type="entry name" value="Peptidase_M28"/>
    <property type="match status" value="1"/>
</dbReference>
<evidence type="ECO:0000256" key="1">
    <source>
        <dbReference type="ARBA" id="ARBA00001947"/>
    </source>
</evidence>
<keyword evidence="19" id="KW-1185">Reference proteome</keyword>
<dbReference type="EMBL" id="OX465080">
    <property type="protein sequence ID" value="CAI9281611.1"/>
    <property type="molecule type" value="Genomic_DNA"/>
</dbReference>
<comment type="cofactor">
    <cofactor evidence="1">
        <name>Zn(2+)</name>
        <dbReference type="ChEBI" id="CHEBI:29105"/>
    </cofactor>
</comment>
<dbReference type="Proteomes" id="UP001177003">
    <property type="component" value="Chromosome 4"/>
</dbReference>
<keyword evidence="8" id="KW-0256">Endoplasmic reticulum</keyword>
<dbReference type="GO" id="GO:0009089">
    <property type="term" value="P:lysine biosynthetic process via diaminopimelate"/>
    <property type="evidence" value="ECO:0007669"/>
    <property type="project" value="InterPro"/>
</dbReference>
<evidence type="ECO:0000259" key="16">
    <source>
        <dbReference type="Pfam" id="PF01113"/>
    </source>
</evidence>
<evidence type="ECO:0000313" key="19">
    <source>
        <dbReference type="Proteomes" id="UP001177003"/>
    </source>
</evidence>
<dbReference type="SUPFAM" id="SSF53187">
    <property type="entry name" value="Zn-dependent exopeptidases"/>
    <property type="match status" value="1"/>
</dbReference>
<protein>
    <submittedName>
        <fullName evidence="18">Uncharacterized protein</fullName>
    </submittedName>
</protein>
<accession>A0AA35YWY0</accession>
<evidence type="ECO:0000256" key="14">
    <source>
        <dbReference type="ARBA" id="ARBA00023136"/>
    </source>
</evidence>
<keyword evidence="6" id="KW-0479">Metal-binding</keyword>
<keyword evidence="4" id="KW-0645">Protease</keyword>
<evidence type="ECO:0000256" key="4">
    <source>
        <dbReference type="ARBA" id="ARBA00022670"/>
    </source>
</evidence>
<evidence type="ECO:0000256" key="15">
    <source>
        <dbReference type="ARBA" id="ARBA00023180"/>
    </source>
</evidence>
<evidence type="ECO:0000256" key="3">
    <source>
        <dbReference type="ARBA" id="ARBA00010918"/>
    </source>
</evidence>
<evidence type="ECO:0000256" key="8">
    <source>
        <dbReference type="ARBA" id="ARBA00022824"/>
    </source>
</evidence>
<dbReference type="GO" id="GO:0009570">
    <property type="term" value="C:chloroplast stroma"/>
    <property type="evidence" value="ECO:0007669"/>
    <property type="project" value="TreeGrafter"/>
</dbReference>
<evidence type="ECO:0000259" key="17">
    <source>
        <dbReference type="Pfam" id="PF04389"/>
    </source>
</evidence>
<dbReference type="InterPro" id="IPR007484">
    <property type="entry name" value="Peptidase_M28"/>
</dbReference>
<feature type="domain" description="Peptidase M28" evidence="17">
    <location>
        <begin position="177"/>
        <end position="342"/>
    </location>
</feature>
<dbReference type="GO" id="GO:0006508">
    <property type="term" value="P:proteolysis"/>
    <property type="evidence" value="ECO:0007669"/>
    <property type="project" value="UniProtKB-KW"/>
</dbReference>
<evidence type="ECO:0000256" key="12">
    <source>
        <dbReference type="ARBA" id="ARBA00023002"/>
    </source>
</evidence>
<sequence length="532" mass="57862">MTHTNLRYAKVCEANRLIVKADTDPLKRRFTCLSILFDAKEAADIDLDTLFNLALSDGQAAKDEMQGVIVYDYELNIGWGKLVSLPSQSLPASPPGQMAIRSKEGATVILSGPSGPPVTSVPSQNSELVLTPNVPDDKGLTGSSSDLGYNYGKFYAMDGATHVTCGVLAAYLLNNLREGATDCSSCAAVMLELARGISQWAHGFKNSVIFLFNTREDEGLNGAHSFITQHPWSRSIHMAIDLEAMGDGGASTIFQAGPNPWAIENYALVAKYPSGQIFAQDLFTSGVIKSATDFQVYKKVAGLSGLDFAYADNTAVYHIKNDKLKLLKPGSLEHLGENVLTFLLHSVSSSQLTKMASNNKNQHDPAIYFDILHPDLIIVDFTVPNAVNDNVELYCKTGVPFVMGTTSGDRDLLYKTVEEGKLYAVISPQMGKQVVAFLTAMDIMSKQFPRAFSGHTLEVLESHQSTKLHTSGTAKAISCFQKLGVSFDIDERSILMYHLTSPDGTVSFEFQHSFCGRSIYAEGAIDATLFSR</sequence>
<dbReference type="PANTHER" id="PTHR20836:SF0">
    <property type="entry name" value="4-HYDROXY-TETRAHYDRODIPICOLINATE REDUCTASE 1, CHLOROPLASTIC-RELATED"/>
    <property type="match status" value="1"/>
</dbReference>
<evidence type="ECO:0000256" key="5">
    <source>
        <dbReference type="ARBA" id="ARBA00022692"/>
    </source>
</evidence>
<dbReference type="FunFam" id="3.40.630.10:FF:000008">
    <property type="entry name" value="Endoplasmic reticulum metallopeptidase 1"/>
    <property type="match status" value="1"/>
</dbReference>
<evidence type="ECO:0000256" key="9">
    <source>
        <dbReference type="ARBA" id="ARBA00022833"/>
    </source>
</evidence>
<dbReference type="InterPro" id="IPR036291">
    <property type="entry name" value="NAD(P)-bd_dom_sf"/>
</dbReference>
<evidence type="ECO:0000256" key="6">
    <source>
        <dbReference type="ARBA" id="ARBA00022723"/>
    </source>
</evidence>
<keyword evidence="14" id="KW-0472">Membrane</keyword>
<gene>
    <name evidence="18" type="ORF">LSALG_LOCUS21298</name>
</gene>
<organism evidence="18 19">
    <name type="scientific">Lactuca saligna</name>
    <name type="common">Willowleaf lettuce</name>
    <dbReference type="NCBI Taxonomy" id="75948"/>
    <lineage>
        <taxon>Eukaryota</taxon>
        <taxon>Viridiplantae</taxon>
        <taxon>Streptophyta</taxon>
        <taxon>Embryophyta</taxon>
        <taxon>Tracheophyta</taxon>
        <taxon>Spermatophyta</taxon>
        <taxon>Magnoliopsida</taxon>
        <taxon>eudicotyledons</taxon>
        <taxon>Gunneridae</taxon>
        <taxon>Pentapetalae</taxon>
        <taxon>asterids</taxon>
        <taxon>campanulids</taxon>
        <taxon>Asterales</taxon>
        <taxon>Asteraceae</taxon>
        <taxon>Cichorioideae</taxon>
        <taxon>Cichorieae</taxon>
        <taxon>Lactucinae</taxon>
        <taxon>Lactuca</taxon>
    </lineage>
</organism>
<dbReference type="GO" id="GO:0019877">
    <property type="term" value="P:diaminopimelate biosynthetic process"/>
    <property type="evidence" value="ECO:0007669"/>
    <property type="project" value="TreeGrafter"/>
</dbReference>
<evidence type="ECO:0000256" key="2">
    <source>
        <dbReference type="ARBA" id="ARBA00004477"/>
    </source>
</evidence>
<evidence type="ECO:0000313" key="18">
    <source>
        <dbReference type="EMBL" id="CAI9281611.1"/>
    </source>
</evidence>
<keyword evidence="11" id="KW-1133">Transmembrane helix</keyword>
<name>A0AA35YWY0_LACSI</name>
<dbReference type="GO" id="GO:0008839">
    <property type="term" value="F:4-hydroxy-tetrahydrodipicolinate reductase"/>
    <property type="evidence" value="ECO:0007669"/>
    <property type="project" value="InterPro"/>
</dbReference>
<feature type="domain" description="Dihydrodipicolinate reductase N-terminal" evidence="16">
    <location>
        <begin position="375"/>
        <end position="430"/>
    </location>
</feature>
<keyword evidence="13" id="KW-0482">Metalloprotease</keyword>
<dbReference type="Gene3D" id="3.40.50.720">
    <property type="entry name" value="NAD(P)-binding Rossmann-like Domain"/>
    <property type="match status" value="1"/>
</dbReference>
<keyword evidence="15" id="KW-0325">Glycoprotein</keyword>
<dbReference type="AlphaFoldDB" id="A0AA35YWY0"/>
<comment type="subcellular location">
    <subcellularLocation>
        <location evidence="2">Endoplasmic reticulum membrane</location>
        <topology evidence="2">Multi-pass membrane protein</topology>
    </subcellularLocation>
</comment>
<dbReference type="GO" id="GO:0046872">
    <property type="term" value="F:metal ion binding"/>
    <property type="evidence" value="ECO:0007669"/>
    <property type="project" value="UniProtKB-KW"/>
</dbReference>
<keyword evidence="10" id="KW-0521">NADP</keyword>
<evidence type="ECO:0000256" key="7">
    <source>
        <dbReference type="ARBA" id="ARBA00022801"/>
    </source>
</evidence>
<dbReference type="InterPro" id="IPR023940">
    <property type="entry name" value="DHDPR_bac"/>
</dbReference>
<dbReference type="InterPro" id="IPR000846">
    <property type="entry name" value="DapB_N"/>
</dbReference>
<dbReference type="SUPFAM" id="SSF51735">
    <property type="entry name" value="NAD(P)-binding Rossmann-fold domains"/>
    <property type="match status" value="1"/>
</dbReference>
<comment type="similarity">
    <text evidence="3">Belongs to the peptidase M28 family.</text>
</comment>
<dbReference type="Pfam" id="PF01113">
    <property type="entry name" value="DapB_N"/>
    <property type="match status" value="1"/>
</dbReference>